<dbReference type="SUPFAM" id="SSF51735">
    <property type="entry name" value="NAD(P)-binding Rossmann-fold domains"/>
    <property type="match status" value="1"/>
</dbReference>
<gene>
    <name evidence="2" type="ORF">B4U79_17777</name>
</gene>
<dbReference type="GO" id="GO:0016491">
    <property type="term" value="F:oxidoreductase activity"/>
    <property type="evidence" value="ECO:0007669"/>
    <property type="project" value="TreeGrafter"/>
</dbReference>
<dbReference type="InterPro" id="IPR013154">
    <property type="entry name" value="ADH-like_N"/>
</dbReference>
<name>A0A3S3S2U8_9ACAR</name>
<dbReference type="Proteomes" id="UP000285301">
    <property type="component" value="Unassembled WGS sequence"/>
</dbReference>
<organism evidence="2 3">
    <name type="scientific">Dinothrombium tinctorium</name>
    <dbReference type="NCBI Taxonomy" id="1965070"/>
    <lineage>
        <taxon>Eukaryota</taxon>
        <taxon>Metazoa</taxon>
        <taxon>Ecdysozoa</taxon>
        <taxon>Arthropoda</taxon>
        <taxon>Chelicerata</taxon>
        <taxon>Arachnida</taxon>
        <taxon>Acari</taxon>
        <taxon>Acariformes</taxon>
        <taxon>Trombidiformes</taxon>
        <taxon>Prostigmata</taxon>
        <taxon>Anystina</taxon>
        <taxon>Parasitengona</taxon>
        <taxon>Trombidioidea</taxon>
        <taxon>Trombidiidae</taxon>
        <taxon>Dinothrombium</taxon>
    </lineage>
</organism>
<comment type="caution">
    <text evidence="2">The sequence shown here is derived from an EMBL/GenBank/DDBJ whole genome shotgun (WGS) entry which is preliminary data.</text>
</comment>
<dbReference type="Gene3D" id="3.40.50.720">
    <property type="entry name" value="NAD(P)-binding Rossmann-like Domain"/>
    <property type="match status" value="1"/>
</dbReference>
<dbReference type="InterPro" id="IPR036291">
    <property type="entry name" value="NAD(P)-bd_dom_sf"/>
</dbReference>
<reference evidence="2 3" key="1">
    <citation type="journal article" date="2018" name="Gigascience">
        <title>Genomes of trombidid mites reveal novel predicted allergens and laterally-transferred genes associated with secondary metabolism.</title>
        <authorList>
            <person name="Dong X."/>
            <person name="Chaisiri K."/>
            <person name="Xia D."/>
            <person name="Armstrong S.D."/>
            <person name="Fang Y."/>
            <person name="Donnelly M.J."/>
            <person name="Kadowaki T."/>
            <person name="McGarry J.W."/>
            <person name="Darby A.C."/>
            <person name="Makepeace B.L."/>
        </authorList>
    </citation>
    <scope>NUCLEOTIDE SEQUENCE [LARGE SCALE GENOMIC DNA]</scope>
    <source>
        <strain evidence="2">UoL-WK</strain>
    </source>
</reference>
<evidence type="ECO:0000313" key="3">
    <source>
        <dbReference type="Proteomes" id="UP000285301"/>
    </source>
</evidence>
<dbReference type="InterPro" id="IPR011032">
    <property type="entry name" value="GroES-like_sf"/>
</dbReference>
<dbReference type="Pfam" id="PF08240">
    <property type="entry name" value="ADH_N"/>
    <property type="match status" value="1"/>
</dbReference>
<dbReference type="SUPFAM" id="SSF50129">
    <property type="entry name" value="GroES-like"/>
    <property type="match status" value="1"/>
</dbReference>
<evidence type="ECO:0000259" key="1">
    <source>
        <dbReference type="Pfam" id="PF08240"/>
    </source>
</evidence>
<dbReference type="OrthoDB" id="6415573at2759"/>
<sequence>MDTKARKTYKKLQVIKHSQKFSEAVEVTELPILEPKPNEVLIKCVYVGVNAADALTAAGPKRFPSSELPNYFSNRETPYDIGFEAIGSVEALGKDVQNLKLGQSVLYIGERAYAEYLEGIDVIWETIGGPTAEMFFKHLAIRGRIIILGSIGDYFSPSAFRLEDTVTQVFTLRKKLLNNLLSIKAYD</sequence>
<dbReference type="EMBL" id="NCKU01003006">
    <property type="protein sequence ID" value="RWS08363.1"/>
    <property type="molecule type" value="Genomic_DNA"/>
</dbReference>
<dbReference type="AlphaFoldDB" id="A0A3S3S2U8"/>
<keyword evidence="3" id="KW-1185">Reference proteome</keyword>
<dbReference type="STRING" id="1965070.A0A3S3S2U8"/>
<dbReference type="PANTHER" id="PTHR43677:SF3">
    <property type="entry name" value="PROSTAGLANDIN REDUCTASE 3"/>
    <property type="match status" value="1"/>
</dbReference>
<proteinExistence type="predicted"/>
<evidence type="ECO:0000313" key="2">
    <source>
        <dbReference type="EMBL" id="RWS08363.1"/>
    </source>
</evidence>
<feature type="domain" description="Alcohol dehydrogenase-like N-terminal" evidence="1">
    <location>
        <begin position="36"/>
        <end position="106"/>
    </location>
</feature>
<accession>A0A3S3S2U8</accession>
<protein>
    <submittedName>
        <fullName evidence="2">Zinc-binding alcohol dehydrogenase domain-containing protein 2-like protein</fullName>
    </submittedName>
</protein>
<dbReference type="InterPro" id="IPR051397">
    <property type="entry name" value="Zn-ADH-like_protein"/>
</dbReference>
<dbReference type="Gene3D" id="3.90.180.10">
    <property type="entry name" value="Medium-chain alcohol dehydrogenases, catalytic domain"/>
    <property type="match status" value="1"/>
</dbReference>
<dbReference type="PANTHER" id="PTHR43677">
    <property type="entry name" value="SHORT-CHAIN DEHYDROGENASE/REDUCTASE"/>
    <property type="match status" value="1"/>
</dbReference>
<dbReference type="GO" id="GO:0005739">
    <property type="term" value="C:mitochondrion"/>
    <property type="evidence" value="ECO:0007669"/>
    <property type="project" value="TreeGrafter"/>
</dbReference>